<evidence type="ECO:0000313" key="3">
    <source>
        <dbReference type="Proteomes" id="UP000076661"/>
    </source>
</evidence>
<gene>
    <name evidence="2" type="ORF">N478_11305</name>
</gene>
<feature type="domain" description="L-Lysine epsilon oxidase N-terminal" evidence="1">
    <location>
        <begin position="10"/>
        <end position="115"/>
    </location>
</feature>
<dbReference type="Pfam" id="PF17990">
    <property type="entry name" value="LodA_N"/>
    <property type="match status" value="1"/>
</dbReference>
<proteinExistence type="predicted"/>
<comment type="caution">
    <text evidence="2">The sequence shown here is derived from an EMBL/GenBank/DDBJ whole genome shotgun (WGS) entry which is preliminary data.</text>
</comment>
<sequence length="139" mass="16017">MCKPLRELWHVANKKAVWYEFNELQGNSLFGDDNSYANLGVPWRNSKAPNRRELIIDPGPPRFQVRMPVQFLIKTVHLIGYNTTFPESIISGKEVTHLGEIITDDKGRLIVLGATITYSALNELWQQRLILGIKMRLKR</sequence>
<dbReference type="InterPro" id="IPR041168">
    <property type="entry name" value="LodA_N"/>
</dbReference>
<evidence type="ECO:0000313" key="2">
    <source>
        <dbReference type="EMBL" id="KZN69212.1"/>
    </source>
</evidence>
<dbReference type="EMBL" id="AUXX01000005">
    <property type="protein sequence ID" value="KZN69212.1"/>
    <property type="molecule type" value="Genomic_DNA"/>
</dbReference>
<dbReference type="RefSeq" id="WP_063379967.1">
    <property type="nucleotide sequence ID" value="NZ_AUXX01000005.1"/>
</dbReference>
<dbReference type="AlphaFoldDB" id="A0A167P003"/>
<protein>
    <recommendedName>
        <fullName evidence="1">L-Lysine epsilon oxidase N-terminal domain-containing protein</fullName>
    </recommendedName>
</protein>
<accession>A0A167P003</accession>
<reference evidence="2 3" key="1">
    <citation type="submission" date="2013-07" db="EMBL/GenBank/DDBJ databases">
        <title>Comparative Genomic and Metabolomic Analysis of Twelve Strains of Pseudoalteromonas luteoviolacea.</title>
        <authorList>
            <person name="Vynne N.G."/>
            <person name="Mansson M."/>
            <person name="Gram L."/>
        </authorList>
    </citation>
    <scope>NUCLEOTIDE SEQUENCE [LARGE SCALE GENOMIC DNA]</scope>
    <source>
        <strain evidence="2 3">S4060-1</strain>
    </source>
</reference>
<name>A0A167P003_9GAMM</name>
<dbReference type="Proteomes" id="UP000076661">
    <property type="component" value="Unassembled WGS sequence"/>
</dbReference>
<organism evidence="2 3">
    <name type="scientific">Pseudoalteromonas luteoviolacea S4060-1</name>
    <dbReference type="NCBI Taxonomy" id="1365257"/>
    <lineage>
        <taxon>Bacteria</taxon>
        <taxon>Pseudomonadati</taxon>
        <taxon>Pseudomonadota</taxon>
        <taxon>Gammaproteobacteria</taxon>
        <taxon>Alteromonadales</taxon>
        <taxon>Pseudoalteromonadaceae</taxon>
        <taxon>Pseudoalteromonas</taxon>
    </lineage>
</organism>
<dbReference type="PATRIC" id="fig|1365257.3.peg.657"/>
<evidence type="ECO:0000259" key="1">
    <source>
        <dbReference type="Pfam" id="PF17990"/>
    </source>
</evidence>